<keyword evidence="2" id="KW-1185">Reference proteome</keyword>
<name>A0A511UWT6_9BACI</name>
<dbReference type="AlphaFoldDB" id="A0A511UWT6"/>
<sequence length="60" mass="6814">MSVKADSASAKLSEISIVLYSEKLNIGQKEGFCIKMSNKYNIVSMTCMRYAKYEIKKDLL</sequence>
<dbReference type="EMBL" id="BJXW01000012">
    <property type="protein sequence ID" value="GEN31077.1"/>
    <property type="molecule type" value="Genomic_DNA"/>
</dbReference>
<accession>A0A511UWT6</accession>
<evidence type="ECO:0000313" key="1">
    <source>
        <dbReference type="EMBL" id="GEN31077.1"/>
    </source>
</evidence>
<proteinExistence type="predicted"/>
<protein>
    <submittedName>
        <fullName evidence="1">Uncharacterized protein</fullName>
    </submittedName>
</protein>
<dbReference type="Proteomes" id="UP000321491">
    <property type="component" value="Unassembled WGS sequence"/>
</dbReference>
<organism evidence="1 2">
    <name type="scientific">Cerasibacillus quisquiliarum</name>
    <dbReference type="NCBI Taxonomy" id="227865"/>
    <lineage>
        <taxon>Bacteria</taxon>
        <taxon>Bacillati</taxon>
        <taxon>Bacillota</taxon>
        <taxon>Bacilli</taxon>
        <taxon>Bacillales</taxon>
        <taxon>Bacillaceae</taxon>
        <taxon>Cerasibacillus</taxon>
    </lineage>
</organism>
<reference evidence="1 2" key="1">
    <citation type="submission" date="2019-07" db="EMBL/GenBank/DDBJ databases">
        <title>Whole genome shotgun sequence of Cerasibacillus quisquiliarum NBRC 102429.</title>
        <authorList>
            <person name="Hosoyama A."/>
            <person name="Uohara A."/>
            <person name="Ohji S."/>
            <person name="Ichikawa N."/>
        </authorList>
    </citation>
    <scope>NUCLEOTIDE SEQUENCE [LARGE SCALE GENOMIC DNA]</scope>
    <source>
        <strain evidence="1 2">NBRC 102429</strain>
    </source>
</reference>
<comment type="caution">
    <text evidence="1">The sequence shown here is derived from an EMBL/GenBank/DDBJ whole genome shotgun (WGS) entry which is preliminary data.</text>
</comment>
<evidence type="ECO:0000313" key="2">
    <source>
        <dbReference type="Proteomes" id="UP000321491"/>
    </source>
</evidence>
<gene>
    <name evidence="1" type="ORF">CQU01_13150</name>
</gene>